<feature type="compositionally biased region" description="Polar residues" evidence="3">
    <location>
        <begin position="159"/>
        <end position="168"/>
    </location>
</feature>
<comment type="similarity">
    <text evidence="1">Belongs to the ACBP family.</text>
</comment>
<evidence type="ECO:0000259" key="5">
    <source>
        <dbReference type="PROSITE" id="PS51228"/>
    </source>
</evidence>
<dbReference type="EMBL" id="JAVIJP010000028">
    <property type="protein sequence ID" value="KAL3634149.1"/>
    <property type="molecule type" value="Genomic_DNA"/>
</dbReference>
<dbReference type="InterPro" id="IPR000582">
    <property type="entry name" value="Acyl-CoA-binding_protein"/>
</dbReference>
<gene>
    <name evidence="6" type="ORF">CASFOL_021203</name>
</gene>
<evidence type="ECO:0000256" key="4">
    <source>
        <dbReference type="SAM" id="Phobius"/>
    </source>
</evidence>
<dbReference type="PANTHER" id="PTHR23310:SF105">
    <property type="entry name" value="ACYL-COA-BINDING DOMAIN-CONTAINING PROTEIN 5"/>
    <property type="match status" value="1"/>
</dbReference>
<dbReference type="GO" id="GO:0000062">
    <property type="term" value="F:fatty-acyl-CoA binding"/>
    <property type="evidence" value="ECO:0007669"/>
    <property type="project" value="UniProtKB-ARBA"/>
</dbReference>
<feature type="compositionally biased region" description="Basic and acidic residues" evidence="3">
    <location>
        <begin position="123"/>
        <end position="141"/>
    </location>
</feature>
<dbReference type="PROSITE" id="PS51228">
    <property type="entry name" value="ACB_2"/>
    <property type="match status" value="1"/>
</dbReference>
<evidence type="ECO:0000256" key="2">
    <source>
        <dbReference type="ARBA" id="ARBA00023121"/>
    </source>
</evidence>
<reference evidence="7" key="1">
    <citation type="journal article" date="2024" name="IScience">
        <title>Strigolactones Initiate the Formation of Haustorium-like Structures in Castilleja.</title>
        <authorList>
            <person name="Buerger M."/>
            <person name="Peterson D."/>
            <person name="Chory J."/>
        </authorList>
    </citation>
    <scope>NUCLEOTIDE SEQUENCE [LARGE SCALE GENOMIC DNA]</scope>
</reference>
<dbReference type="PANTHER" id="PTHR23310">
    <property type="entry name" value="ACYL-COA-BINDING PROTEIN, ACBP"/>
    <property type="match status" value="1"/>
</dbReference>
<dbReference type="Gene3D" id="1.20.80.10">
    <property type="match status" value="1"/>
</dbReference>
<accession>A0ABD3CYE3</accession>
<sequence>MESFQFQESTLTVFLALILTFILAKIVSFAVSSSNTDDNDVVCSNSEGPVAKEVSWNRRLRVKSAKIQKKKVKFVDDVMIRRFDIYEGSENPELLADIKSAQEKVVEEKVVDGEEEIREMVDQIRENEEKSFETIQDKGFEKDEEEIDGDNKSGVLGENQKSSGTSGQNNETSDEGENDDDDWEGIERSELEKVFAVAVNYLEYGGKMKDREELVKLSSDVQMELYGLHKVAVEGPCHEAQPMALKVSARAKWNAWRRLGSMSQEAAMEQYIGVLSDNLPDWLHTCSSTDNDNQCSPKYESVSKISDLKLERKLEHIDNLQIGDSCKKGL</sequence>
<keyword evidence="2" id="KW-0446">Lipid-binding</keyword>
<dbReference type="Proteomes" id="UP001632038">
    <property type="component" value="Unassembled WGS sequence"/>
</dbReference>
<dbReference type="InterPro" id="IPR035984">
    <property type="entry name" value="Acyl-CoA-binding_sf"/>
</dbReference>
<dbReference type="PRINTS" id="PR00689">
    <property type="entry name" value="ACOABINDINGP"/>
</dbReference>
<dbReference type="SUPFAM" id="SSF47027">
    <property type="entry name" value="Acyl-CoA binding protein"/>
    <property type="match status" value="1"/>
</dbReference>
<dbReference type="AlphaFoldDB" id="A0ABD3CYE3"/>
<keyword evidence="7" id="KW-1185">Reference proteome</keyword>
<proteinExistence type="inferred from homology"/>
<evidence type="ECO:0000313" key="7">
    <source>
        <dbReference type="Proteomes" id="UP001632038"/>
    </source>
</evidence>
<keyword evidence="4" id="KW-0472">Membrane</keyword>
<dbReference type="Pfam" id="PF00887">
    <property type="entry name" value="ACBP"/>
    <property type="match status" value="1"/>
</dbReference>
<keyword evidence="4" id="KW-0812">Transmembrane</keyword>
<protein>
    <recommendedName>
        <fullName evidence="5">ACB domain-containing protein</fullName>
    </recommendedName>
</protein>
<feature type="transmembrane region" description="Helical" evidence="4">
    <location>
        <begin position="12"/>
        <end position="31"/>
    </location>
</feature>
<evidence type="ECO:0000313" key="6">
    <source>
        <dbReference type="EMBL" id="KAL3634149.1"/>
    </source>
</evidence>
<evidence type="ECO:0000256" key="3">
    <source>
        <dbReference type="SAM" id="MobiDB-lite"/>
    </source>
</evidence>
<feature type="region of interest" description="Disordered" evidence="3">
    <location>
        <begin position="123"/>
        <end position="183"/>
    </location>
</feature>
<evidence type="ECO:0000256" key="1">
    <source>
        <dbReference type="ARBA" id="ARBA00005567"/>
    </source>
</evidence>
<comment type="caution">
    <text evidence="6">The sequence shown here is derived from an EMBL/GenBank/DDBJ whole genome shotgun (WGS) entry which is preliminary data.</text>
</comment>
<dbReference type="InterPro" id="IPR014352">
    <property type="entry name" value="FERM/acyl-CoA-bd_prot_sf"/>
</dbReference>
<feature type="compositionally biased region" description="Acidic residues" evidence="3">
    <location>
        <begin position="172"/>
        <end position="183"/>
    </location>
</feature>
<name>A0ABD3CYE3_9LAMI</name>
<organism evidence="6 7">
    <name type="scientific">Castilleja foliolosa</name>
    <dbReference type="NCBI Taxonomy" id="1961234"/>
    <lineage>
        <taxon>Eukaryota</taxon>
        <taxon>Viridiplantae</taxon>
        <taxon>Streptophyta</taxon>
        <taxon>Embryophyta</taxon>
        <taxon>Tracheophyta</taxon>
        <taxon>Spermatophyta</taxon>
        <taxon>Magnoliopsida</taxon>
        <taxon>eudicotyledons</taxon>
        <taxon>Gunneridae</taxon>
        <taxon>Pentapetalae</taxon>
        <taxon>asterids</taxon>
        <taxon>lamiids</taxon>
        <taxon>Lamiales</taxon>
        <taxon>Orobanchaceae</taxon>
        <taxon>Pedicularideae</taxon>
        <taxon>Castillejinae</taxon>
        <taxon>Castilleja</taxon>
    </lineage>
</organism>
<keyword evidence="4" id="KW-1133">Transmembrane helix</keyword>
<feature type="domain" description="ACB" evidence="5">
    <location>
        <begin position="191"/>
        <end position="284"/>
    </location>
</feature>